<comment type="caution">
    <text evidence="1">The sequence shown here is derived from an EMBL/GenBank/DDBJ whole genome shotgun (WGS) entry which is preliminary data.</text>
</comment>
<dbReference type="EMBL" id="JAMLDX010000032">
    <property type="protein sequence ID" value="MCP3733126.1"/>
    <property type="molecule type" value="Genomic_DNA"/>
</dbReference>
<dbReference type="AlphaFoldDB" id="A0A9X2HKZ5"/>
<proteinExistence type="predicted"/>
<reference evidence="1" key="1">
    <citation type="submission" date="2022-05" db="EMBL/GenBank/DDBJ databases">
        <title>Sphingomonas sp. strain MG17 Genome sequencing and assembly.</title>
        <authorList>
            <person name="Kim I."/>
        </authorList>
    </citation>
    <scope>NUCLEOTIDE SEQUENCE</scope>
    <source>
        <strain evidence="1">MG17</strain>
    </source>
</reference>
<accession>A0A9X2HKZ5</accession>
<organism evidence="1 2">
    <name type="scientific">Sphingomonas tagetis</name>
    <dbReference type="NCBI Taxonomy" id="2949092"/>
    <lineage>
        <taxon>Bacteria</taxon>
        <taxon>Pseudomonadati</taxon>
        <taxon>Pseudomonadota</taxon>
        <taxon>Alphaproteobacteria</taxon>
        <taxon>Sphingomonadales</taxon>
        <taxon>Sphingomonadaceae</taxon>
        <taxon>Sphingomonas</taxon>
    </lineage>
</organism>
<evidence type="ECO:0000313" key="1">
    <source>
        <dbReference type="EMBL" id="MCP3733126.1"/>
    </source>
</evidence>
<protein>
    <submittedName>
        <fullName evidence="1">Uncharacterized protein</fullName>
    </submittedName>
</protein>
<evidence type="ECO:0000313" key="2">
    <source>
        <dbReference type="Proteomes" id="UP001139451"/>
    </source>
</evidence>
<dbReference type="RefSeq" id="WP_254297243.1">
    <property type="nucleotide sequence ID" value="NZ_JAMLDX010000032.1"/>
</dbReference>
<keyword evidence="2" id="KW-1185">Reference proteome</keyword>
<name>A0A9X2HKZ5_9SPHN</name>
<gene>
    <name evidence="1" type="ORF">M9978_22215</name>
</gene>
<dbReference type="Proteomes" id="UP001139451">
    <property type="component" value="Unassembled WGS sequence"/>
</dbReference>
<sequence length="200" mass="21519">MAVTLAVPASAGMFGAPKFTIKQSDDRFSADDRTIWTSDGNRISKRSVAGGTHIDSKGVFLNPGVVVSRTTGKVKLLTLALVNLTERISSIGTLNAFGRPRRVSFITGEGAPIVLEITNAEQRFGEVHCSEYAIGCTTPLIESGLAVLDVEQYRRLMAASALAIKVEGSDRAQVYEARDIERSFIPNLTAFYTAHVAKGL</sequence>